<name>A0A0D2FAL7_9EURO</name>
<organism evidence="4 5">
    <name type="scientific">Exophiala xenobiotica</name>
    <dbReference type="NCBI Taxonomy" id="348802"/>
    <lineage>
        <taxon>Eukaryota</taxon>
        <taxon>Fungi</taxon>
        <taxon>Dikarya</taxon>
        <taxon>Ascomycota</taxon>
        <taxon>Pezizomycotina</taxon>
        <taxon>Eurotiomycetes</taxon>
        <taxon>Chaetothyriomycetidae</taxon>
        <taxon>Chaetothyriales</taxon>
        <taxon>Herpotrichiellaceae</taxon>
        <taxon>Exophiala</taxon>
    </lineage>
</organism>
<dbReference type="STRING" id="348802.A0A0D2FAL7"/>
<accession>A0A0D2FAL7</accession>
<dbReference type="PANTHER" id="PTHR24320">
    <property type="entry name" value="RETINOL DEHYDROGENASE"/>
    <property type="match status" value="1"/>
</dbReference>
<dbReference type="RefSeq" id="XP_013317633.1">
    <property type="nucleotide sequence ID" value="XM_013462179.1"/>
</dbReference>
<keyword evidence="5" id="KW-1185">Reference proteome</keyword>
<evidence type="ECO:0008006" key="6">
    <source>
        <dbReference type="Google" id="ProtNLM"/>
    </source>
</evidence>
<evidence type="ECO:0000313" key="5">
    <source>
        <dbReference type="Proteomes" id="UP000054342"/>
    </source>
</evidence>
<dbReference type="OrthoDB" id="191139at2759"/>
<evidence type="ECO:0000256" key="1">
    <source>
        <dbReference type="ARBA" id="ARBA00006484"/>
    </source>
</evidence>
<comment type="similarity">
    <text evidence="1">Belongs to the short-chain dehydrogenases/reductases (SDR) family.</text>
</comment>
<dbReference type="EMBL" id="KN847319">
    <property type="protein sequence ID" value="KIW57049.1"/>
    <property type="molecule type" value="Genomic_DNA"/>
</dbReference>
<dbReference type="PANTHER" id="PTHR24320:SF33">
    <property type="entry name" value="OXIDOREDUCTASE BLI-4, MITOCHONDRIAL-RELATED"/>
    <property type="match status" value="1"/>
</dbReference>
<evidence type="ECO:0000256" key="2">
    <source>
        <dbReference type="ARBA" id="ARBA00022857"/>
    </source>
</evidence>
<dbReference type="Gene3D" id="3.40.50.720">
    <property type="entry name" value="NAD(P)-binding Rossmann-like Domain"/>
    <property type="match status" value="1"/>
</dbReference>
<dbReference type="InterPro" id="IPR002347">
    <property type="entry name" value="SDR_fam"/>
</dbReference>
<dbReference type="Pfam" id="PF00106">
    <property type="entry name" value="adh_short"/>
    <property type="match status" value="1"/>
</dbReference>
<keyword evidence="3" id="KW-0560">Oxidoreductase</keyword>
<proteinExistence type="inferred from homology"/>
<dbReference type="Proteomes" id="UP000054342">
    <property type="component" value="Unassembled WGS sequence"/>
</dbReference>
<dbReference type="GO" id="GO:0016491">
    <property type="term" value="F:oxidoreductase activity"/>
    <property type="evidence" value="ECO:0007669"/>
    <property type="project" value="UniProtKB-KW"/>
</dbReference>
<sequence length="405" mass="44666">MFLPRGVRYMSSLNLSRSILQSRLSIHTIYPSISTFKILSPVPRVLFCSKTTHYSSRTRPTTMDTIKSTIAENMGGIAHNLANKEDQFDLSKDVPDQTGKVALITGGSEGIGYATVYTLLKANLSKIFIVSVSEDVIDHAVEEVKKNLGSEYSSKIIWLQCDMADLKAVADIAKQVREQTDRLDILCMNAARGIMTYKLTDYGVDRHMATNHIGHVTLTSHLLPLLKKTSNQDTVRIQIQASNAHQSAPEDVKFASLNELNTDLGPQSQYGRAKLAGILYARYLDAHLHKEHPNILINATHPGVVETKMSVDEIHEPYPRAGYIMSAGMKPIKKDIWMGGVSTVYAASATTKSGEYVCPPAIAEPGSELAQNAELGEQLMKLTREVVREKFGSLSVEKGCPLKDY</sequence>
<evidence type="ECO:0000256" key="3">
    <source>
        <dbReference type="ARBA" id="ARBA00023002"/>
    </source>
</evidence>
<gene>
    <name evidence="4" type="ORF">PV05_05654</name>
</gene>
<dbReference type="AlphaFoldDB" id="A0A0D2FAL7"/>
<protein>
    <recommendedName>
        <fullName evidence="6">Retinol dehydrogenase 12</fullName>
    </recommendedName>
</protein>
<keyword evidence="2" id="KW-0521">NADP</keyword>
<reference evidence="4 5" key="1">
    <citation type="submission" date="2015-01" db="EMBL/GenBank/DDBJ databases">
        <title>The Genome Sequence of Exophiala xenobiotica CBS118157.</title>
        <authorList>
            <consortium name="The Broad Institute Genomics Platform"/>
            <person name="Cuomo C."/>
            <person name="de Hoog S."/>
            <person name="Gorbushina A."/>
            <person name="Stielow B."/>
            <person name="Teixiera M."/>
            <person name="Abouelleil A."/>
            <person name="Chapman S.B."/>
            <person name="Priest M."/>
            <person name="Young S.K."/>
            <person name="Wortman J."/>
            <person name="Nusbaum C."/>
            <person name="Birren B."/>
        </authorList>
    </citation>
    <scope>NUCLEOTIDE SEQUENCE [LARGE SCALE GENOMIC DNA]</scope>
    <source>
        <strain evidence="4 5">CBS 118157</strain>
    </source>
</reference>
<dbReference type="PRINTS" id="PR00081">
    <property type="entry name" value="GDHRDH"/>
</dbReference>
<evidence type="ECO:0000313" key="4">
    <source>
        <dbReference type="EMBL" id="KIW57049.1"/>
    </source>
</evidence>
<dbReference type="InterPro" id="IPR036291">
    <property type="entry name" value="NAD(P)-bd_dom_sf"/>
</dbReference>
<dbReference type="SUPFAM" id="SSF51735">
    <property type="entry name" value="NAD(P)-binding Rossmann-fold domains"/>
    <property type="match status" value="1"/>
</dbReference>
<dbReference type="HOGENOM" id="CLU_010194_44_6_1"/>
<dbReference type="GeneID" id="25327562"/>